<evidence type="ECO:0000313" key="3">
    <source>
        <dbReference type="Proteomes" id="UP000005532"/>
    </source>
</evidence>
<evidence type="ECO:0000313" key="2">
    <source>
        <dbReference type="EMBL" id="EER48041.1"/>
    </source>
</evidence>
<comment type="caution">
    <text evidence="2">The sequence shown here is derived from an EMBL/GenBank/DDBJ whole genome shotgun (WGS) entry which is preliminary data.</text>
</comment>
<protein>
    <recommendedName>
        <fullName evidence="1">Mor transcription activator domain-containing protein</fullName>
    </recommendedName>
</protein>
<reference evidence="2 3" key="1">
    <citation type="journal article" date="2010" name="Vet. Microbiol.">
        <title>Production of haemolysins by strains of the Actinobacillus minor/porcitonsillarum complex.</title>
        <authorList>
            <person name="Arya G."/>
            <person name="Niven D.F."/>
        </authorList>
    </citation>
    <scope>NUCLEOTIDE SEQUENCE [LARGE SCALE GENOMIC DNA]</scope>
    <source>
        <strain evidence="2 3">NM305</strain>
    </source>
</reference>
<accession>C5RZ18</accession>
<dbReference type="AlphaFoldDB" id="C5RZ18"/>
<gene>
    <name evidence="2" type="ORF">AM305_04693</name>
</gene>
<dbReference type="Pfam" id="PF08765">
    <property type="entry name" value="Mor"/>
    <property type="match status" value="1"/>
</dbReference>
<dbReference type="EMBL" id="ACQL01000031">
    <property type="protein sequence ID" value="EER48041.1"/>
    <property type="molecule type" value="Genomic_DNA"/>
</dbReference>
<dbReference type="Proteomes" id="UP000005532">
    <property type="component" value="Unassembled WGS sequence"/>
</dbReference>
<sequence>MESVLKKLPELEADLMAFFSKRYKQDKAEKCTELTINIFCKHFGGVGMYLAMRNECRLFEACFNDFIANLQETLFTQKIAVKIGEIFRTFIYRNFAGKSVYFPMVRLLEAKKLKQTIISLYDSGMHRKQISACLKISLVHVYKTIQKHKEKLENELNRNL</sequence>
<dbReference type="Gene3D" id="1.10.10.10">
    <property type="entry name" value="Winged helix-like DNA-binding domain superfamily/Winged helix DNA-binding domain"/>
    <property type="match status" value="1"/>
</dbReference>
<dbReference type="RefSeq" id="WP_005822242.1">
    <property type="nucleotide sequence ID" value="NZ_ACQL01000031.1"/>
</dbReference>
<proteinExistence type="predicted"/>
<feature type="domain" description="Mor transcription activator" evidence="1">
    <location>
        <begin position="66"/>
        <end position="154"/>
    </location>
</feature>
<name>C5RZ18_9PAST</name>
<evidence type="ECO:0000259" key="1">
    <source>
        <dbReference type="Pfam" id="PF08765"/>
    </source>
</evidence>
<dbReference type="InterPro" id="IPR014875">
    <property type="entry name" value="Mor_transcription_activator"/>
</dbReference>
<dbReference type="InterPro" id="IPR009057">
    <property type="entry name" value="Homeodomain-like_sf"/>
</dbReference>
<dbReference type="SUPFAM" id="SSF46689">
    <property type="entry name" value="Homeodomain-like"/>
    <property type="match status" value="1"/>
</dbReference>
<dbReference type="InterPro" id="IPR036388">
    <property type="entry name" value="WH-like_DNA-bd_sf"/>
</dbReference>
<organism evidence="2 3">
    <name type="scientific">Actinobacillus minor NM305</name>
    <dbReference type="NCBI Taxonomy" id="637911"/>
    <lineage>
        <taxon>Bacteria</taxon>
        <taxon>Pseudomonadati</taxon>
        <taxon>Pseudomonadota</taxon>
        <taxon>Gammaproteobacteria</taxon>
        <taxon>Pasteurellales</taxon>
        <taxon>Pasteurellaceae</taxon>
        <taxon>Actinobacillus</taxon>
    </lineage>
</organism>